<feature type="transmembrane region" description="Helical" evidence="1">
    <location>
        <begin position="189"/>
        <end position="215"/>
    </location>
</feature>
<protein>
    <submittedName>
        <fullName evidence="2">DUF1345 domain-containing protein</fullName>
    </submittedName>
</protein>
<evidence type="ECO:0000313" key="3">
    <source>
        <dbReference type="Proteomes" id="UP000627446"/>
    </source>
</evidence>
<dbReference type="EMBL" id="JACOFZ010000002">
    <property type="protein sequence ID" value="MBC3881326.1"/>
    <property type="molecule type" value="Genomic_DNA"/>
</dbReference>
<accession>A0A923KSL4</accession>
<proteinExistence type="predicted"/>
<reference evidence="2" key="1">
    <citation type="submission" date="2020-08" db="EMBL/GenBank/DDBJ databases">
        <title>Novel species isolated from subtropical streams in China.</title>
        <authorList>
            <person name="Lu H."/>
        </authorList>
    </citation>
    <scope>NUCLEOTIDE SEQUENCE</scope>
    <source>
        <strain evidence="2">LX22W</strain>
    </source>
</reference>
<sequence length="219" mass="24412">MPIHHFVYHRPRLTTAIVAGLGLGLFLPGEYSPVTQGLLAWTTGIWIYLLLMAWLMTTANHARVCQIAQQEDRSGVMVLFLMSLGAMASIVAIIWELTLPSQANSPLRLAHYALTAATIIGSWCFVAVLFTFHYARLYYTASDNQPPLGFPDQELQPNYWDFLYFSFTIAVAAQTSDIVIRSRRMRKTVLAQAVLSFFFNLAIIGFSINIAASIVNTSS</sequence>
<organism evidence="2 3">
    <name type="scientific">Undibacterium nitidum</name>
    <dbReference type="NCBI Taxonomy" id="2762298"/>
    <lineage>
        <taxon>Bacteria</taxon>
        <taxon>Pseudomonadati</taxon>
        <taxon>Pseudomonadota</taxon>
        <taxon>Betaproteobacteria</taxon>
        <taxon>Burkholderiales</taxon>
        <taxon>Oxalobacteraceae</taxon>
        <taxon>Undibacterium</taxon>
    </lineage>
</organism>
<dbReference type="AlphaFoldDB" id="A0A923KSL4"/>
<feature type="transmembrane region" description="Helical" evidence="1">
    <location>
        <begin position="109"/>
        <end position="132"/>
    </location>
</feature>
<keyword evidence="1" id="KW-0472">Membrane</keyword>
<dbReference type="RefSeq" id="WP_186916168.1">
    <property type="nucleotide sequence ID" value="NZ_JACOFZ010000002.1"/>
</dbReference>
<evidence type="ECO:0000313" key="2">
    <source>
        <dbReference type="EMBL" id="MBC3881326.1"/>
    </source>
</evidence>
<evidence type="ECO:0000256" key="1">
    <source>
        <dbReference type="SAM" id="Phobius"/>
    </source>
</evidence>
<name>A0A923KSL4_9BURK</name>
<dbReference type="Pfam" id="PF07077">
    <property type="entry name" value="DUF1345"/>
    <property type="match status" value="1"/>
</dbReference>
<comment type="caution">
    <text evidence="2">The sequence shown here is derived from an EMBL/GenBank/DDBJ whole genome shotgun (WGS) entry which is preliminary data.</text>
</comment>
<feature type="transmembrane region" description="Helical" evidence="1">
    <location>
        <begin position="12"/>
        <end position="31"/>
    </location>
</feature>
<keyword evidence="1" id="KW-1133">Transmembrane helix</keyword>
<keyword evidence="1" id="KW-0812">Transmembrane</keyword>
<keyword evidence="3" id="KW-1185">Reference proteome</keyword>
<dbReference type="InterPro" id="IPR009781">
    <property type="entry name" value="DUF1345"/>
</dbReference>
<dbReference type="Proteomes" id="UP000627446">
    <property type="component" value="Unassembled WGS sequence"/>
</dbReference>
<feature type="transmembrane region" description="Helical" evidence="1">
    <location>
        <begin position="37"/>
        <end position="55"/>
    </location>
</feature>
<feature type="transmembrane region" description="Helical" evidence="1">
    <location>
        <begin position="76"/>
        <end position="97"/>
    </location>
</feature>
<gene>
    <name evidence="2" type="ORF">H8K36_08085</name>
</gene>